<accession>A0A1M7TFN9</accession>
<evidence type="ECO:0000256" key="6">
    <source>
        <dbReference type="SAM" id="SignalP"/>
    </source>
</evidence>
<evidence type="ECO:0000256" key="3">
    <source>
        <dbReference type="ARBA" id="ARBA00022801"/>
    </source>
</evidence>
<feature type="chain" id="PRO_5012207108" evidence="6">
    <location>
        <begin position="25"/>
        <end position="558"/>
    </location>
</feature>
<protein>
    <submittedName>
        <fullName evidence="8">Cell wall-associated hydrolase, NlpC family</fullName>
    </submittedName>
</protein>
<feature type="signal peptide" evidence="6">
    <location>
        <begin position="1"/>
        <end position="24"/>
    </location>
</feature>
<keyword evidence="6" id="KW-0732">Signal</keyword>
<dbReference type="Pfam" id="PF00877">
    <property type="entry name" value="NLPC_P60"/>
    <property type="match status" value="1"/>
</dbReference>
<keyword evidence="4" id="KW-0788">Thiol protease</keyword>
<dbReference type="InterPro" id="IPR038765">
    <property type="entry name" value="Papain-like_cys_pep_sf"/>
</dbReference>
<dbReference type="InterPro" id="IPR025606">
    <property type="entry name" value="NLPC/P60_N_dom"/>
</dbReference>
<dbReference type="EMBL" id="FRDI01000011">
    <property type="protein sequence ID" value="SHN69471.1"/>
    <property type="molecule type" value="Genomic_DNA"/>
</dbReference>
<dbReference type="PANTHER" id="PTHR47053">
    <property type="entry name" value="MUREIN DD-ENDOPEPTIDASE MEPH-RELATED"/>
    <property type="match status" value="1"/>
</dbReference>
<dbReference type="Gene3D" id="3.90.1720.10">
    <property type="entry name" value="endopeptidase domain like (from Nostoc punctiforme)"/>
    <property type="match status" value="1"/>
</dbReference>
<dbReference type="InterPro" id="IPR039439">
    <property type="entry name" value="SH3b1_dom"/>
</dbReference>
<gene>
    <name evidence="8" type="ORF">SAMN02745728_01953</name>
</gene>
<keyword evidence="2" id="KW-0645">Protease</keyword>
<dbReference type="SUPFAM" id="SSF54001">
    <property type="entry name" value="Cysteine proteinases"/>
    <property type="match status" value="1"/>
</dbReference>
<dbReference type="PANTHER" id="PTHR47053:SF1">
    <property type="entry name" value="MUREIN DD-ENDOPEPTIDASE MEPH-RELATED"/>
    <property type="match status" value="1"/>
</dbReference>
<comment type="similarity">
    <text evidence="1">Belongs to the peptidase C40 family.</text>
</comment>
<dbReference type="Pfam" id="PF12912">
    <property type="entry name" value="N_NLPC_P60"/>
    <property type="match status" value="1"/>
</dbReference>
<sequence length="558" mass="61801">MHNLLKKISLICIFLLPLLTTSCAREKQGVDAGFPGSNQKAVNLNVKIDNPYPPIPIVCKDLKDYPQDLLYFAKHNKGYNLNAPLVSFAEQLSHDEKSNQRFLRAWKDLSKLPPAKEIFIGQRYLNPKRGFDKNKQPFSLATWANLEANCNVKAYPARTFNAITVKNTPLRLMPTYDPFLLSPNVYSDGAPFDYFQNSMLWLGTPVKVLHLSADGHWALLSTPAASGWTYVENITEVDESFEAEWRNSKWAAVIQDQVPLNFENKKIQEFGVKAQLGTILPIAKKGHKGSLTLKVPVKGSDGKAKIALANFHGDEAVVKPLALTPNNIARVGNAMIGQPYGWGGYKELRDCSATTKNLYAIFGMWLPRNSAAQASWGKVINLKGMTAQEKEAIIAKDAIPFKSLIWMPGHIGVYIGNHPKTKRPAFFHNVWGIRMKSGLNSVQVNPETNETLNEENAEDSDTCDVNIFNGRLIIGRAVVSSLAPGAELPQVASTNGLLDRIERIVILPEVENKTPVVSKKAVSKKKSKKKTKGNKAKSSKAKKSQKSSKNKKTSGKKK</sequence>
<dbReference type="GO" id="GO:0008234">
    <property type="term" value="F:cysteine-type peptidase activity"/>
    <property type="evidence" value="ECO:0007669"/>
    <property type="project" value="UniProtKB-KW"/>
</dbReference>
<name>A0A1M7TFN9_9BACT</name>
<dbReference type="PROSITE" id="PS51257">
    <property type="entry name" value="PROKAR_LIPOPROTEIN"/>
    <property type="match status" value="1"/>
</dbReference>
<dbReference type="Proteomes" id="UP000186469">
    <property type="component" value="Unassembled WGS sequence"/>
</dbReference>
<dbReference type="InterPro" id="IPR026864">
    <property type="entry name" value="SH3b2-type_SH3"/>
</dbReference>
<keyword evidence="9" id="KW-1185">Reference proteome</keyword>
<evidence type="ECO:0000256" key="5">
    <source>
        <dbReference type="SAM" id="MobiDB-lite"/>
    </source>
</evidence>
<dbReference type="RefSeq" id="WP_072697637.1">
    <property type="nucleotide sequence ID" value="NZ_FRDI01000011.1"/>
</dbReference>
<dbReference type="Pfam" id="PF12913">
    <property type="entry name" value="SH3_6"/>
    <property type="match status" value="1"/>
</dbReference>
<reference evidence="8 9" key="1">
    <citation type="submission" date="2016-12" db="EMBL/GenBank/DDBJ databases">
        <authorList>
            <person name="Song W.-J."/>
            <person name="Kurnit D.M."/>
        </authorList>
    </citation>
    <scope>NUCLEOTIDE SEQUENCE [LARGE SCALE GENOMIC DNA]</scope>
    <source>
        <strain evidence="8 9">DSM 11393</strain>
    </source>
</reference>
<evidence type="ECO:0000259" key="7">
    <source>
        <dbReference type="PROSITE" id="PS51935"/>
    </source>
</evidence>
<proteinExistence type="inferred from homology"/>
<dbReference type="Pfam" id="PF12914">
    <property type="entry name" value="SH3_7"/>
    <property type="match status" value="1"/>
</dbReference>
<dbReference type="InterPro" id="IPR000064">
    <property type="entry name" value="NLP_P60_dom"/>
</dbReference>
<dbReference type="PROSITE" id="PS51935">
    <property type="entry name" value="NLPC_P60"/>
    <property type="match status" value="1"/>
</dbReference>
<evidence type="ECO:0000256" key="4">
    <source>
        <dbReference type="ARBA" id="ARBA00022807"/>
    </source>
</evidence>
<evidence type="ECO:0000256" key="1">
    <source>
        <dbReference type="ARBA" id="ARBA00007074"/>
    </source>
</evidence>
<feature type="region of interest" description="Disordered" evidence="5">
    <location>
        <begin position="515"/>
        <end position="558"/>
    </location>
</feature>
<dbReference type="OrthoDB" id="9799970at2"/>
<dbReference type="InterPro" id="IPR051202">
    <property type="entry name" value="Peptidase_C40"/>
</dbReference>
<organism evidence="8 9">
    <name type="scientific">Desulfovibrio litoralis DSM 11393</name>
    <dbReference type="NCBI Taxonomy" id="1121455"/>
    <lineage>
        <taxon>Bacteria</taxon>
        <taxon>Pseudomonadati</taxon>
        <taxon>Thermodesulfobacteriota</taxon>
        <taxon>Desulfovibrionia</taxon>
        <taxon>Desulfovibrionales</taxon>
        <taxon>Desulfovibrionaceae</taxon>
        <taxon>Desulfovibrio</taxon>
    </lineage>
</organism>
<evidence type="ECO:0000313" key="9">
    <source>
        <dbReference type="Proteomes" id="UP000186469"/>
    </source>
</evidence>
<dbReference type="AlphaFoldDB" id="A0A1M7TFN9"/>
<feature type="compositionally biased region" description="Basic residues" evidence="5">
    <location>
        <begin position="521"/>
        <end position="558"/>
    </location>
</feature>
<dbReference type="STRING" id="1121455.SAMN02745728_01953"/>
<keyword evidence="3 8" id="KW-0378">Hydrolase</keyword>
<feature type="domain" description="NlpC/P60" evidence="7">
    <location>
        <begin position="322"/>
        <end position="479"/>
    </location>
</feature>
<evidence type="ECO:0000256" key="2">
    <source>
        <dbReference type="ARBA" id="ARBA00022670"/>
    </source>
</evidence>
<dbReference type="GO" id="GO:0006508">
    <property type="term" value="P:proteolysis"/>
    <property type="evidence" value="ECO:0007669"/>
    <property type="project" value="UniProtKB-KW"/>
</dbReference>
<evidence type="ECO:0000313" key="8">
    <source>
        <dbReference type="EMBL" id="SHN69471.1"/>
    </source>
</evidence>